<dbReference type="AlphaFoldDB" id="A0A4R3LL20"/>
<sequence>MRIVVMLLAGLLGACSTSKKDLSSPLAYVPAETPYVFANLEAMPEATVQAYEEMLKPVGELYGTMLDELRAEVGKVGETEEEQRRIIGLIDLARDKMSIEGWERIGFSRRARAAIYGVGVMPVVRIELGDAAKLRAFMGEIEAVVGKAIPTAEVDGQTYWRMAPDESGSFAVVMAIIDQHLVLTLDAGPEVAALPDLLGLRQPARSLADAGTLQQLNREFGYTPYGTVLLDNRRLATALLGTDGNDTWFSRKLGRDGAALSSVCRAELMGMVEHLPRIIGGYTRIDGTGMDSHSLIELKPAVAQAFKDMVAPVPGLGGFDGRMPTEFGFGLKLDKLAEFIQVQANAVAAEPYRCPELADLNASARDIGRQTAGLYAAAGWFTGMRVVLQRLDWLDTTPDTQSIEGAVVIASPSPLGLIGMLKSFVPQLSSLELAPGAAPQRLPADGLEDAPPSWIGLNDVALAIGVGEGAEAQVPAFLGAAAPARPPLLHFSYQGAFYGGLMRKYSEIVNSITESALDQIWDGDPGAMNDEDKARKLERQRGRERSETVQRYIQRFGDAFNSMYDAVDYTAGSLVPVDRGLEFLQVMRVRR</sequence>
<comment type="caution">
    <text evidence="1">The sequence shown here is derived from an EMBL/GenBank/DDBJ whole genome shotgun (WGS) entry which is preliminary data.</text>
</comment>
<evidence type="ECO:0000313" key="1">
    <source>
        <dbReference type="EMBL" id="TCS99244.1"/>
    </source>
</evidence>
<protein>
    <recommendedName>
        <fullName evidence="3">DUF3352 domain-containing protein</fullName>
    </recommendedName>
</protein>
<evidence type="ECO:0000313" key="2">
    <source>
        <dbReference type="Proteomes" id="UP000294599"/>
    </source>
</evidence>
<organism evidence="1 2">
    <name type="scientific">Pseudofulvimonas gallinarii</name>
    <dbReference type="NCBI Taxonomy" id="634155"/>
    <lineage>
        <taxon>Bacteria</taxon>
        <taxon>Pseudomonadati</taxon>
        <taxon>Pseudomonadota</taxon>
        <taxon>Gammaproteobacteria</taxon>
        <taxon>Lysobacterales</taxon>
        <taxon>Rhodanobacteraceae</taxon>
        <taxon>Pseudofulvimonas</taxon>
    </lineage>
</organism>
<dbReference type="OrthoDB" id="5933200at2"/>
<reference evidence="1 2" key="1">
    <citation type="submission" date="2019-03" db="EMBL/GenBank/DDBJ databases">
        <title>Genomic Encyclopedia of Type Strains, Phase IV (KMG-IV): sequencing the most valuable type-strain genomes for metagenomic binning, comparative biology and taxonomic classification.</title>
        <authorList>
            <person name="Goeker M."/>
        </authorList>
    </citation>
    <scope>NUCLEOTIDE SEQUENCE [LARGE SCALE GENOMIC DNA]</scope>
    <source>
        <strain evidence="1 2">DSM 21944</strain>
    </source>
</reference>
<dbReference type="EMBL" id="SMAF01000006">
    <property type="protein sequence ID" value="TCS99244.1"/>
    <property type="molecule type" value="Genomic_DNA"/>
</dbReference>
<dbReference type="PROSITE" id="PS51257">
    <property type="entry name" value="PROKAR_LIPOPROTEIN"/>
    <property type="match status" value="1"/>
</dbReference>
<dbReference type="RefSeq" id="WP_123521992.1">
    <property type="nucleotide sequence ID" value="NZ_JBHLWF010000031.1"/>
</dbReference>
<accession>A0A4R3LL20</accession>
<evidence type="ECO:0008006" key="3">
    <source>
        <dbReference type="Google" id="ProtNLM"/>
    </source>
</evidence>
<keyword evidence="2" id="KW-1185">Reference proteome</keyword>
<name>A0A4R3LL20_9GAMM</name>
<dbReference type="Proteomes" id="UP000294599">
    <property type="component" value="Unassembled WGS sequence"/>
</dbReference>
<gene>
    <name evidence="1" type="ORF">EDC25_10682</name>
</gene>
<proteinExistence type="predicted"/>